<dbReference type="GO" id="GO:0000731">
    <property type="term" value="P:DNA synthesis involved in DNA repair"/>
    <property type="evidence" value="ECO:0007669"/>
    <property type="project" value="TreeGrafter"/>
</dbReference>
<dbReference type="GO" id="GO:0005524">
    <property type="term" value="F:ATP binding"/>
    <property type="evidence" value="ECO:0007669"/>
    <property type="project" value="UniProtKB-UniRule"/>
</dbReference>
<evidence type="ECO:0000256" key="6">
    <source>
        <dbReference type="HAMAP-Rule" id="MF_00365"/>
    </source>
</evidence>
<dbReference type="OrthoDB" id="9803889at2"/>
<dbReference type="Gene3D" id="1.20.1050.90">
    <property type="entry name" value="RecF/RecN/SMC, N-terminal domain"/>
    <property type="match status" value="1"/>
</dbReference>
<dbReference type="PATRIC" id="fig|1359163.3.peg.695"/>
<dbReference type="InterPro" id="IPR027417">
    <property type="entry name" value="P-loop_NTPase"/>
</dbReference>
<dbReference type="GO" id="GO:0006302">
    <property type="term" value="P:double-strand break repair"/>
    <property type="evidence" value="ECO:0007669"/>
    <property type="project" value="TreeGrafter"/>
</dbReference>
<evidence type="ECO:0000256" key="3">
    <source>
        <dbReference type="ARBA" id="ARBA00022741"/>
    </source>
</evidence>
<dbReference type="Pfam" id="PF02463">
    <property type="entry name" value="SMC_N"/>
    <property type="match status" value="1"/>
</dbReference>
<evidence type="ECO:0000313" key="8">
    <source>
        <dbReference type="EMBL" id="KJV69332.1"/>
    </source>
</evidence>
<sequence>MFNTNLELYIQKLKLTNFRNYLNTTLEISQQSVILLGDNGVGKTNVLESISLLSKGSGFRNVRIEDMQNYNTNNPLSIHYTINKNNDLFSINITKHNNKRRLLIDNKTQNYSAIHGIACIIWLIPQLDHIFLKSSSERLKFFDRIVHIFDVNYASYITQYEKARRERSKILHISPQDYNWLLSLENIIAINGINIAKIRLKVLKILQKILAENKISSTFLKSSISIHSQIFEILDQGFENAIELYKERLKENRKKDLLQNCVSFGVHNDNFQVLHSEKNLIANHCSTGEQKILLLSLILSAVIAKHEIYSQPSIILLDDIMSHLDKNYKSNLLLSILDIGCQVWITDISIQNFVDYKKYFQYFYISNNTIKNYI</sequence>
<keyword evidence="3 6" id="KW-0547">Nucleotide-binding</keyword>
<evidence type="ECO:0000256" key="5">
    <source>
        <dbReference type="ARBA" id="ARBA00023125"/>
    </source>
</evidence>
<dbReference type="InterPro" id="IPR001238">
    <property type="entry name" value="DNA-binding_RecF"/>
</dbReference>
<comment type="caution">
    <text evidence="8">The sequence shown here is derived from an EMBL/GenBank/DDBJ whole genome shotgun (WGS) entry which is preliminary data.</text>
</comment>
<dbReference type="GO" id="GO:0003697">
    <property type="term" value="F:single-stranded DNA binding"/>
    <property type="evidence" value="ECO:0007669"/>
    <property type="project" value="UniProtKB-UniRule"/>
</dbReference>
<comment type="similarity">
    <text evidence="6">Belongs to the RecF family.</text>
</comment>
<evidence type="ECO:0000259" key="7">
    <source>
        <dbReference type="Pfam" id="PF02463"/>
    </source>
</evidence>
<comment type="subcellular location">
    <subcellularLocation>
        <location evidence="6">Cytoplasm</location>
    </subcellularLocation>
</comment>
<organism evidence="8 9">
    <name type="scientific">Candidatus Neoehrlichia procyonis str. RAC413</name>
    <dbReference type="NCBI Taxonomy" id="1359163"/>
    <lineage>
        <taxon>Bacteria</taxon>
        <taxon>Pseudomonadati</taxon>
        <taxon>Pseudomonadota</taxon>
        <taxon>Alphaproteobacteria</taxon>
        <taxon>Rickettsiales</taxon>
        <taxon>Anaplasmataceae</taxon>
        <taxon>Candidatus Neoehrlichia</taxon>
    </lineage>
</organism>
<feature type="domain" description="RecF/RecN/SMC N-terminal" evidence="7">
    <location>
        <begin position="9"/>
        <end position="364"/>
    </location>
</feature>
<proteinExistence type="inferred from homology"/>
<dbReference type="GO" id="GO:0006260">
    <property type="term" value="P:DNA replication"/>
    <property type="evidence" value="ECO:0007669"/>
    <property type="project" value="UniProtKB-UniRule"/>
</dbReference>
<dbReference type="GO" id="GO:0009432">
    <property type="term" value="P:SOS response"/>
    <property type="evidence" value="ECO:0007669"/>
    <property type="project" value="UniProtKB-UniRule"/>
</dbReference>
<dbReference type="PANTHER" id="PTHR32182">
    <property type="entry name" value="DNA REPLICATION AND REPAIR PROTEIN RECF"/>
    <property type="match status" value="1"/>
</dbReference>
<keyword evidence="6" id="KW-0227">DNA damage</keyword>
<evidence type="ECO:0000256" key="1">
    <source>
        <dbReference type="ARBA" id="ARBA00022490"/>
    </source>
</evidence>
<keyword evidence="1 6" id="KW-0963">Cytoplasm</keyword>
<reference evidence="8 9" key="1">
    <citation type="submission" date="2015-02" db="EMBL/GenBank/DDBJ databases">
        <title>Genome Sequencing of Rickettsiales.</title>
        <authorList>
            <person name="Daugherty S.C."/>
            <person name="Su Q."/>
            <person name="Abolude K."/>
            <person name="Beier-Sexton M."/>
            <person name="Carlyon J.A."/>
            <person name="Carter R."/>
            <person name="Day N.P."/>
            <person name="Dumler S.J."/>
            <person name="Dyachenko V."/>
            <person name="Godinez A."/>
            <person name="Kurtti T.J."/>
            <person name="Lichay M."/>
            <person name="Mullins K.E."/>
            <person name="Ott S."/>
            <person name="Pappas-Brown V."/>
            <person name="Paris D.H."/>
            <person name="Patel P."/>
            <person name="Richards A.L."/>
            <person name="Sadzewicz L."/>
            <person name="Sears K."/>
            <person name="Seidman D."/>
            <person name="Sengamalay N."/>
            <person name="Stenos J."/>
            <person name="Tallon L.J."/>
            <person name="Vincent G."/>
            <person name="Fraser C.M."/>
            <person name="Munderloh U."/>
            <person name="Dunning-Hotopp J.C."/>
        </authorList>
    </citation>
    <scope>NUCLEOTIDE SEQUENCE [LARGE SCALE GENOMIC DNA]</scope>
    <source>
        <strain evidence="8 9">RAC413</strain>
    </source>
</reference>
<keyword evidence="6" id="KW-0742">SOS response</keyword>
<keyword evidence="2 6" id="KW-0235">DNA replication</keyword>
<name>A0A0F3NNQ3_9RICK</name>
<keyword evidence="5 6" id="KW-0238">DNA-binding</keyword>
<dbReference type="SUPFAM" id="SSF52540">
    <property type="entry name" value="P-loop containing nucleoside triphosphate hydrolases"/>
    <property type="match status" value="1"/>
</dbReference>
<dbReference type="PANTHER" id="PTHR32182:SF0">
    <property type="entry name" value="DNA REPLICATION AND REPAIR PROTEIN RECF"/>
    <property type="match status" value="1"/>
</dbReference>
<evidence type="ECO:0000256" key="2">
    <source>
        <dbReference type="ARBA" id="ARBA00022705"/>
    </source>
</evidence>
<feature type="binding site" evidence="6">
    <location>
        <begin position="37"/>
        <end position="44"/>
    </location>
    <ligand>
        <name>ATP</name>
        <dbReference type="ChEBI" id="CHEBI:30616"/>
    </ligand>
</feature>
<dbReference type="Proteomes" id="UP000033562">
    <property type="component" value="Unassembled WGS sequence"/>
</dbReference>
<keyword evidence="9" id="KW-1185">Reference proteome</keyword>
<dbReference type="InterPro" id="IPR003395">
    <property type="entry name" value="RecF/RecN/SMC_N"/>
</dbReference>
<dbReference type="EMBL" id="LANX01000001">
    <property type="protein sequence ID" value="KJV69332.1"/>
    <property type="molecule type" value="Genomic_DNA"/>
</dbReference>
<accession>A0A0F3NNQ3</accession>
<gene>
    <name evidence="6" type="primary">recF</name>
    <name evidence="8" type="ORF">NLO413_0720</name>
</gene>
<dbReference type="RefSeq" id="WP_045809066.1">
    <property type="nucleotide sequence ID" value="NZ_LANX01000001.1"/>
</dbReference>
<dbReference type="InterPro" id="IPR042174">
    <property type="entry name" value="RecF_2"/>
</dbReference>
<comment type="function">
    <text evidence="6">The RecF protein is involved in DNA metabolism; it is required for DNA replication and normal SOS inducibility. RecF binds preferentially to single-stranded, linear DNA. It also seems to bind ATP.</text>
</comment>
<keyword evidence="4 6" id="KW-0067">ATP-binding</keyword>
<dbReference type="HAMAP" id="MF_00365">
    <property type="entry name" value="RecF"/>
    <property type="match status" value="1"/>
</dbReference>
<evidence type="ECO:0000313" key="9">
    <source>
        <dbReference type="Proteomes" id="UP000033562"/>
    </source>
</evidence>
<protein>
    <recommendedName>
        <fullName evidence="6">DNA replication and repair protein RecF</fullName>
    </recommendedName>
</protein>
<dbReference type="AlphaFoldDB" id="A0A0F3NNQ3"/>
<dbReference type="Gene3D" id="3.40.50.300">
    <property type="entry name" value="P-loop containing nucleotide triphosphate hydrolases"/>
    <property type="match status" value="1"/>
</dbReference>
<evidence type="ECO:0000256" key="4">
    <source>
        <dbReference type="ARBA" id="ARBA00022840"/>
    </source>
</evidence>
<dbReference type="STRING" id="1359163.NLO413_0720"/>
<dbReference type="NCBIfam" id="TIGR00611">
    <property type="entry name" value="recf"/>
    <property type="match status" value="1"/>
</dbReference>
<dbReference type="GO" id="GO:0005737">
    <property type="term" value="C:cytoplasm"/>
    <property type="evidence" value="ECO:0007669"/>
    <property type="project" value="UniProtKB-SubCell"/>
</dbReference>
<keyword evidence="6" id="KW-0234">DNA repair</keyword>